<comment type="catalytic activity">
    <reaction evidence="3">
        <text>a long-chain fatty acid + ATP + CoA = a long-chain fatty acyl-CoA + AMP + diphosphate</text>
        <dbReference type="Rhea" id="RHEA:15421"/>
        <dbReference type="ChEBI" id="CHEBI:30616"/>
        <dbReference type="ChEBI" id="CHEBI:33019"/>
        <dbReference type="ChEBI" id="CHEBI:57287"/>
        <dbReference type="ChEBI" id="CHEBI:57560"/>
        <dbReference type="ChEBI" id="CHEBI:83139"/>
        <dbReference type="ChEBI" id="CHEBI:456215"/>
        <dbReference type="EC" id="6.2.1.3"/>
    </reaction>
    <physiologicalReaction direction="left-to-right" evidence="3">
        <dbReference type="Rhea" id="RHEA:15422"/>
    </physiologicalReaction>
</comment>
<evidence type="ECO:0000256" key="3">
    <source>
        <dbReference type="ARBA" id="ARBA00024484"/>
    </source>
</evidence>
<dbReference type="Gene3D" id="3.40.50.12780">
    <property type="entry name" value="N-terminal domain of ligase-like"/>
    <property type="match status" value="1"/>
</dbReference>
<sequence length="556" mass="63721">MKFKRIRNPLPIVTIPEAFQRAVFENPDRIALMMKIGDKWEKVTYKELMKKVRRFASYLKKIGVKKGEHIALRGANSFEWIISALSILWLGGVIVPLDARLTLSEVLHFMKLSDTKFIITDDSAIDSQDEVRYLFFKDINRLMGETEIEMTKYEPEELAVLFSTSGTTSDSKIAMLTHKNIISNISQMYQALFFKPGDTQFLILPLHHVFPFTVAFVLSLTLGLTISIGRSLKPNEMKEDLIHTKPQIFIVVPLLLEKVVKGIEKEIKKQKIIKKGMLKIFEGISIPFLRTNFKVASKTLFRPIRKGLGLERLRYLISGGSALPVWVSRKLELWGFPILQGYGLTETSPVLSVNPPSRPKNASVGLPLPDVEIKIIEPIDGIGEIVAKGDNIFKGYYKNENATRNAFIDGWFRTGDLGYIDRYGYIYIAGRAKSVIVTKGGKNIYPEEIEEKLQDIEYISEVLVTMEIDERSNTEELTANIYPNWEAIDNYCKENNIPVDNDKIYEIISKEIQKKNEHLADYKKIRRIVIRDEEFPKTAAMKIKRYLFIDKGKILK</sequence>
<dbReference type="GO" id="GO:0004467">
    <property type="term" value="F:long-chain fatty acid-CoA ligase activity"/>
    <property type="evidence" value="ECO:0007669"/>
    <property type="project" value="UniProtKB-EC"/>
</dbReference>
<feature type="domain" description="AMP-dependent synthetase/ligase" evidence="4">
    <location>
        <begin position="19"/>
        <end position="397"/>
    </location>
</feature>
<proteinExistence type="predicted"/>
<dbReference type="EMBL" id="DTHG01000070">
    <property type="protein sequence ID" value="HGW91990.1"/>
    <property type="molecule type" value="Genomic_DNA"/>
</dbReference>
<dbReference type="PANTHER" id="PTHR43272:SF33">
    <property type="entry name" value="AMP-BINDING DOMAIN-CONTAINING PROTEIN-RELATED"/>
    <property type="match status" value="1"/>
</dbReference>
<name>A0A7C4UGF4_UNCW3</name>
<dbReference type="AlphaFoldDB" id="A0A7C4UGF4"/>
<keyword evidence="1" id="KW-0547">Nucleotide-binding</keyword>
<keyword evidence="5" id="KW-0436">Ligase</keyword>
<gene>
    <name evidence="5" type="ORF">ENV67_05550</name>
</gene>
<comment type="caution">
    <text evidence="5">The sequence shown here is derived from an EMBL/GenBank/DDBJ whole genome shotgun (WGS) entry which is preliminary data.</text>
</comment>
<dbReference type="SUPFAM" id="SSF56801">
    <property type="entry name" value="Acetyl-CoA synthetase-like"/>
    <property type="match status" value="1"/>
</dbReference>
<organism evidence="5">
    <name type="scientific">candidate division WOR-3 bacterium</name>
    <dbReference type="NCBI Taxonomy" id="2052148"/>
    <lineage>
        <taxon>Bacteria</taxon>
        <taxon>Bacteria division WOR-3</taxon>
    </lineage>
</organism>
<reference evidence="5" key="1">
    <citation type="journal article" date="2020" name="mSystems">
        <title>Genome- and Community-Level Interaction Insights into Carbon Utilization and Element Cycling Functions of Hydrothermarchaeota in Hydrothermal Sediment.</title>
        <authorList>
            <person name="Zhou Z."/>
            <person name="Liu Y."/>
            <person name="Xu W."/>
            <person name="Pan J."/>
            <person name="Luo Z.H."/>
            <person name="Li M."/>
        </authorList>
    </citation>
    <scope>NUCLEOTIDE SEQUENCE [LARGE SCALE GENOMIC DNA]</scope>
    <source>
        <strain evidence="5">SpSt-780</strain>
    </source>
</reference>
<dbReference type="PANTHER" id="PTHR43272">
    <property type="entry name" value="LONG-CHAIN-FATTY-ACID--COA LIGASE"/>
    <property type="match status" value="1"/>
</dbReference>
<dbReference type="Pfam" id="PF00501">
    <property type="entry name" value="AMP-binding"/>
    <property type="match status" value="1"/>
</dbReference>
<dbReference type="Gene3D" id="3.30.300.30">
    <property type="match status" value="1"/>
</dbReference>
<dbReference type="InterPro" id="IPR000873">
    <property type="entry name" value="AMP-dep_synth/lig_dom"/>
</dbReference>
<evidence type="ECO:0000256" key="1">
    <source>
        <dbReference type="ARBA" id="ARBA00022741"/>
    </source>
</evidence>
<dbReference type="GO" id="GO:0016020">
    <property type="term" value="C:membrane"/>
    <property type="evidence" value="ECO:0007669"/>
    <property type="project" value="TreeGrafter"/>
</dbReference>
<dbReference type="InterPro" id="IPR045851">
    <property type="entry name" value="AMP-bd_C_sf"/>
</dbReference>
<evidence type="ECO:0000259" key="4">
    <source>
        <dbReference type="Pfam" id="PF00501"/>
    </source>
</evidence>
<protein>
    <submittedName>
        <fullName evidence="5">Long-chain fatty acid--CoA ligase</fullName>
    </submittedName>
</protein>
<accession>A0A7C4UGF4</accession>
<evidence type="ECO:0000256" key="2">
    <source>
        <dbReference type="ARBA" id="ARBA00022840"/>
    </source>
</evidence>
<dbReference type="InterPro" id="IPR042099">
    <property type="entry name" value="ANL_N_sf"/>
</dbReference>
<keyword evidence="2" id="KW-0067">ATP-binding</keyword>
<dbReference type="GO" id="GO:0005524">
    <property type="term" value="F:ATP binding"/>
    <property type="evidence" value="ECO:0007669"/>
    <property type="project" value="UniProtKB-KW"/>
</dbReference>
<evidence type="ECO:0000313" key="5">
    <source>
        <dbReference type="EMBL" id="HGW91990.1"/>
    </source>
</evidence>